<dbReference type="PANTHER" id="PTHR42085:SF2">
    <property type="entry name" value="F-BOX DOMAIN-CONTAINING PROTEIN"/>
    <property type="match status" value="1"/>
</dbReference>
<protein>
    <submittedName>
        <fullName evidence="1">Uncharacterized protein</fullName>
    </submittedName>
</protein>
<gene>
    <name evidence="1" type="ORF">BKA67DRAFT_566944</name>
</gene>
<name>A0A9P8UI65_9PEZI</name>
<accession>A0A9P8UI65</accession>
<evidence type="ECO:0000313" key="1">
    <source>
        <dbReference type="EMBL" id="KAH6652581.1"/>
    </source>
</evidence>
<organism evidence="1 2">
    <name type="scientific">Truncatella angustata</name>
    <dbReference type="NCBI Taxonomy" id="152316"/>
    <lineage>
        <taxon>Eukaryota</taxon>
        <taxon>Fungi</taxon>
        <taxon>Dikarya</taxon>
        <taxon>Ascomycota</taxon>
        <taxon>Pezizomycotina</taxon>
        <taxon>Sordariomycetes</taxon>
        <taxon>Xylariomycetidae</taxon>
        <taxon>Amphisphaeriales</taxon>
        <taxon>Sporocadaceae</taxon>
        <taxon>Truncatella</taxon>
    </lineage>
</organism>
<sequence>MTSNTALTFGQIGVAPRSRHSARSHLAEIDFSNTAEQPDCIFYSRLPAEVRTIIFEYALVPDPDLKKPYAPNRVFYRPYLRHHPKTRVALLRTCKLVFRETRLMPVAQATHYFWLFGGPWRYMKNGVHGQGDWALWARSLSEPQRAAVQHVHIFAQQFALEGLGGATVPRSWGSIATRSLRLTFRHSDWWSWESPAESSDKMGICPWLRGRTSRQDMLAQPLVLSHEQIHEQMADGTWGYQVGLVRGLQRLEIEFETDVLKKEQLEKVLDRAQHWVFPLQGRDAVLMKHGDVVESYWDGMADLKDDNAYPLQRRQSMSSFTRATKEPQRTYYTAVMTWKVVSTTRQEYVAEVPRAYS</sequence>
<keyword evidence="2" id="KW-1185">Reference proteome</keyword>
<dbReference type="PANTHER" id="PTHR42085">
    <property type="entry name" value="F-BOX DOMAIN-CONTAINING PROTEIN"/>
    <property type="match status" value="1"/>
</dbReference>
<proteinExistence type="predicted"/>
<dbReference type="OrthoDB" id="288942at2759"/>
<dbReference type="AlphaFoldDB" id="A0A9P8UI65"/>
<dbReference type="GeneID" id="70131834"/>
<dbReference type="InterPro" id="IPR038883">
    <property type="entry name" value="AN11006-like"/>
</dbReference>
<dbReference type="EMBL" id="JAGPXC010000005">
    <property type="protein sequence ID" value="KAH6652581.1"/>
    <property type="molecule type" value="Genomic_DNA"/>
</dbReference>
<evidence type="ECO:0000313" key="2">
    <source>
        <dbReference type="Proteomes" id="UP000758603"/>
    </source>
</evidence>
<comment type="caution">
    <text evidence="1">The sequence shown here is derived from an EMBL/GenBank/DDBJ whole genome shotgun (WGS) entry which is preliminary data.</text>
</comment>
<reference evidence="1" key="1">
    <citation type="journal article" date="2021" name="Nat. Commun.">
        <title>Genetic determinants of endophytism in the Arabidopsis root mycobiome.</title>
        <authorList>
            <person name="Mesny F."/>
            <person name="Miyauchi S."/>
            <person name="Thiergart T."/>
            <person name="Pickel B."/>
            <person name="Atanasova L."/>
            <person name="Karlsson M."/>
            <person name="Huettel B."/>
            <person name="Barry K.W."/>
            <person name="Haridas S."/>
            <person name="Chen C."/>
            <person name="Bauer D."/>
            <person name="Andreopoulos W."/>
            <person name="Pangilinan J."/>
            <person name="LaButti K."/>
            <person name="Riley R."/>
            <person name="Lipzen A."/>
            <person name="Clum A."/>
            <person name="Drula E."/>
            <person name="Henrissat B."/>
            <person name="Kohler A."/>
            <person name="Grigoriev I.V."/>
            <person name="Martin F.M."/>
            <person name="Hacquard S."/>
        </authorList>
    </citation>
    <scope>NUCLEOTIDE SEQUENCE</scope>
    <source>
        <strain evidence="1">MPI-SDFR-AT-0073</strain>
    </source>
</reference>
<dbReference type="Proteomes" id="UP000758603">
    <property type="component" value="Unassembled WGS sequence"/>
</dbReference>
<dbReference type="RefSeq" id="XP_045956858.1">
    <property type="nucleotide sequence ID" value="XM_046102942.1"/>
</dbReference>